<accession>A0A2M8QAK4</accession>
<comment type="caution">
    <text evidence="1">The sequence shown here is derived from an EMBL/GenBank/DDBJ whole genome shotgun (WGS) entry which is preliminary data.</text>
</comment>
<organism evidence="1 2">
    <name type="scientific">Candidatus Thermofonsia Clade 3 bacterium</name>
    <dbReference type="NCBI Taxonomy" id="2364212"/>
    <lineage>
        <taxon>Bacteria</taxon>
        <taxon>Bacillati</taxon>
        <taxon>Chloroflexota</taxon>
        <taxon>Candidatus Thermofontia</taxon>
        <taxon>Candidatus Thermofonsia Clade 3</taxon>
    </lineage>
</organism>
<gene>
    <name evidence="1" type="ORF">CUN48_11925</name>
</gene>
<sequence length="78" mass="8121">MSEVKMATSSPSAHAPKVIAKFFVDGQEVGMLVLSPKRFSTGSTGFFANGKVSLGDDAEKGYQAQVQLVRIGSKAAAS</sequence>
<name>A0A2M8QAK4_9CHLR</name>
<dbReference type="AlphaFoldDB" id="A0A2M8QAK4"/>
<evidence type="ECO:0000313" key="2">
    <source>
        <dbReference type="Proteomes" id="UP000230790"/>
    </source>
</evidence>
<reference evidence="1 2" key="1">
    <citation type="submission" date="2017-11" db="EMBL/GenBank/DDBJ databases">
        <title>Evolution of Phototrophy in the Chloroflexi Phylum Driven by Horizontal Gene Transfer.</title>
        <authorList>
            <person name="Ward L.M."/>
            <person name="Hemp J."/>
            <person name="Shih P.M."/>
            <person name="Mcglynn S.E."/>
            <person name="Fischer W."/>
        </authorList>
    </citation>
    <scope>NUCLEOTIDE SEQUENCE [LARGE SCALE GENOMIC DNA]</scope>
    <source>
        <strain evidence="1">JP3_7</strain>
    </source>
</reference>
<evidence type="ECO:0000313" key="1">
    <source>
        <dbReference type="EMBL" id="PJF46804.1"/>
    </source>
</evidence>
<dbReference type="Proteomes" id="UP000230790">
    <property type="component" value="Unassembled WGS sequence"/>
</dbReference>
<dbReference type="EMBL" id="PGTN01000093">
    <property type="protein sequence ID" value="PJF46804.1"/>
    <property type="molecule type" value="Genomic_DNA"/>
</dbReference>
<proteinExistence type="predicted"/>
<protein>
    <submittedName>
        <fullName evidence="1">Uncharacterized protein</fullName>
    </submittedName>
</protein>